<evidence type="ECO:0000313" key="1">
    <source>
        <dbReference type="EMBL" id="UYP17639.1"/>
    </source>
</evidence>
<keyword evidence="2" id="KW-1185">Reference proteome</keyword>
<protein>
    <submittedName>
        <fullName evidence="1">LuxR C-terminal-related transcriptional regulator</fullName>
    </submittedName>
</protein>
<gene>
    <name evidence="1" type="ORF">OED52_13210</name>
</gene>
<dbReference type="Proteomes" id="UP001156484">
    <property type="component" value="Chromosome"/>
</dbReference>
<organism evidence="1 2">
    <name type="scientific">Rhodococcus sacchari</name>
    <dbReference type="NCBI Taxonomy" id="2962047"/>
    <lineage>
        <taxon>Bacteria</taxon>
        <taxon>Bacillati</taxon>
        <taxon>Actinomycetota</taxon>
        <taxon>Actinomycetes</taxon>
        <taxon>Mycobacteriales</taxon>
        <taxon>Nocardiaceae</taxon>
        <taxon>Rhodococcus</taxon>
    </lineage>
</organism>
<evidence type="ECO:0000313" key="2">
    <source>
        <dbReference type="Proteomes" id="UP001156484"/>
    </source>
</evidence>
<sequence length="831" mass="89451">MIHGGRFSGKTTLVRTWLATDPCPDLVPVFVPEPASDTATGAYWAGVLSAACTSLGIAEPVAGDDPFETLCALLRRNPRPVLLALDGVQSVDGIEERAQRLLQLGTGMRLVVTSRNRDVRGARPDCGPGWTEIGTDSLAFTVDETAALCRVFGVPRDERTAEWITRRTDGLPALVAAVCAALRAEEPQRAYDTEALDELVDKAIDLLVTRLVAAEPALARSCRAVLVSATPERLTTGSLAALPQVPDADRFVDTLVAEGLLDTAPDGPLDTAPGGSAGTADEEHAWRYPEVVRASLLRVAAADHPEDLQQARAALVEYWLQRSRPDIALRHVVEHGDWQRALGIVAQHWTTLYADGSLRSLGPVLLDLIPKEIAAGDPTTASLRTLVPATGVRDGSGTHLPGLDEDAAAAIPLPASFEFPQPFETVLRLGALRMRGEYDRAMDLCDTMIDESLPDLDGVDETIRHAHALKFLNFGTVYMLGGRAGDALRMLRFAHSAGAGIYVRREAAGKLALLDAVRGQAHEAVRWVEEERRYPPILGEAEAAVRTAALVATALVAVDRLDADTAFDALAELGAPSDKEELWAAVLYARGRQALLAGVPADGLLYIDSELPRFEHRRTGIASVLIDAVRADLYLALGQAAPAREILKNSTHPLTAPTRARLLLLVGDPGGAEAIVHRDDIDLERCPAVCAELALIGSVAALRLGRRTEARRHLQRAVVLSRHSGVTRPFVTLPPSAVRDVLSLGVDLPLDLEEAVAEYGSFREIRPAVRLTRRERAVLDALLEGGSPASIAKQQYVSLNTVKTQLRSLYRKLGVHSREEAIAMAGRLVVE</sequence>
<dbReference type="EMBL" id="CP107551">
    <property type="protein sequence ID" value="UYP17639.1"/>
    <property type="molecule type" value="Genomic_DNA"/>
</dbReference>
<reference evidence="1" key="1">
    <citation type="submission" date="2022-10" db="EMBL/GenBank/DDBJ databases">
        <title>Rhodococcus ferula Z13 complete genome.</title>
        <authorList>
            <person name="Long X."/>
            <person name="Zang M."/>
        </authorList>
    </citation>
    <scope>NUCLEOTIDE SEQUENCE</scope>
    <source>
        <strain evidence="1">Z13</strain>
    </source>
</reference>
<accession>A0ACD4DC22</accession>
<name>A0ACD4DC22_9NOCA</name>
<proteinExistence type="predicted"/>